<gene>
    <name evidence="1" type="ORF">TM448A00108_0055</name>
    <name evidence="2" type="ORF">TM448B00355_0028</name>
</gene>
<sequence length="71" mass="8350">MTIEDIKSLRNYNIAYLVIGKNRLRHALLTIEKYCRESVVDEVKGRSDHYINLIAKVTRDALGEDWKRDND</sequence>
<protein>
    <submittedName>
        <fullName evidence="1">Uncharacterized protein</fullName>
    </submittedName>
</protein>
<name>A0A6H1ZA69_9ZZZZ</name>
<organism evidence="1">
    <name type="scientific">viral metagenome</name>
    <dbReference type="NCBI Taxonomy" id="1070528"/>
    <lineage>
        <taxon>unclassified sequences</taxon>
        <taxon>metagenomes</taxon>
        <taxon>organismal metagenomes</taxon>
    </lineage>
</organism>
<dbReference type="EMBL" id="MT143976">
    <property type="protein sequence ID" value="QJA44428.1"/>
    <property type="molecule type" value="Genomic_DNA"/>
</dbReference>
<dbReference type="EMBL" id="MT144614">
    <property type="protein sequence ID" value="QJH95175.1"/>
    <property type="molecule type" value="Genomic_DNA"/>
</dbReference>
<dbReference type="AlphaFoldDB" id="A0A6H1ZA69"/>
<evidence type="ECO:0000313" key="1">
    <source>
        <dbReference type="EMBL" id="QJA44428.1"/>
    </source>
</evidence>
<evidence type="ECO:0000313" key="2">
    <source>
        <dbReference type="EMBL" id="QJH95175.1"/>
    </source>
</evidence>
<proteinExistence type="predicted"/>
<accession>A0A6H1ZA69</accession>
<reference evidence="1" key="1">
    <citation type="submission" date="2020-03" db="EMBL/GenBank/DDBJ databases">
        <title>The deep terrestrial virosphere.</title>
        <authorList>
            <person name="Holmfeldt K."/>
            <person name="Nilsson E."/>
            <person name="Simone D."/>
            <person name="Lopez-Fernandez M."/>
            <person name="Wu X."/>
            <person name="de Brujin I."/>
            <person name="Lundin D."/>
            <person name="Andersson A."/>
            <person name="Bertilsson S."/>
            <person name="Dopson M."/>
        </authorList>
    </citation>
    <scope>NUCLEOTIDE SEQUENCE</scope>
    <source>
        <strain evidence="1">TM448A00108</strain>
        <strain evidence="2">TM448B00355</strain>
    </source>
</reference>